<dbReference type="Pfam" id="PF12204">
    <property type="entry name" value="DUF3598_N"/>
    <property type="match status" value="1"/>
</dbReference>
<dbReference type="Pfam" id="PF21053">
    <property type="entry name" value="BFA1_C"/>
    <property type="match status" value="1"/>
</dbReference>
<comment type="caution">
    <text evidence="3">The sequence shown here is derived from an EMBL/GenBank/DDBJ whole genome shotgun (WGS) entry which is preliminary data.</text>
</comment>
<dbReference type="Gene3D" id="2.40.128.20">
    <property type="match status" value="2"/>
</dbReference>
<evidence type="ECO:0000259" key="2">
    <source>
        <dbReference type="Pfam" id="PF21053"/>
    </source>
</evidence>
<dbReference type="RefSeq" id="WP_283757508.1">
    <property type="nucleotide sequence ID" value="NZ_JAQOSQ010000004.1"/>
</dbReference>
<dbReference type="InterPro" id="IPR022017">
    <property type="entry name" value="BFA1-like_DUF3598"/>
</dbReference>
<evidence type="ECO:0000313" key="4">
    <source>
        <dbReference type="Proteomes" id="UP001232992"/>
    </source>
</evidence>
<gene>
    <name evidence="3" type="ORF">PMH09_06565</name>
</gene>
<dbReference type="InterPro" id="IPR012674">
    <property type="entry name" value="Calycin"/>
</dbReference>
<protein>
    <submittedName>
        <fullName evidence="3">DUF3598 family protein</fullName>
    </submittedName>
</protein>
<dbReference type="PANTHER" id="PTHR33404:SF1">
    <property type="entry name" value="SLL0497 PROTEIN"/>
    <property type="match status" value="1"/>
</dbReference>
<feature type="domain" description="Biogenesis factor required for ATP synthase 1-like C-terminal" evidence="2">
    <location>
        <begin position="137"/>
        <end position="270"/>
    </location>
</feature>
<proteinExistence type="predicted"/>
<accession>A0ABT7BWL8</accession>
<dbReference type="SUPFAM" id="SSF50814">
    <property type="entry name" value="Lipocalins"/>
    <property type="match status" value="2"/>
</dbReference>
<dbReference type="Proteomes" id="UP001232992">
    <property type="component" value="Unassembled WGS sequence"/>
</dbReference>
<evidence type="ECO:0000259" key="1">
    <source>
        <dbReference type="Pfam" id="PF12204"/>
    </source>
</evidence>
<organism evidence="3 4">
    <name type="scientific">Roseofilum casamattae BLCC-M143</name>
    <dbReference type="NCBI Taxonomy" id="3022442"/>
    <lineage>
        <taxon>Bacteria</taxon>
        <taxon>Bacillati</taxon>
        <taxon>Cyanobacteriota</taxon>
        <taxon>Cyanophyceae</taxon>
        <taxon>Desertifilales</taxon>
        <taxon>Desertifilaceae</taxon>
        <taxon>Roseofilum</taxon>
        <taxon>Roseofilum casamattae</taxon>
    </lineage>
</organism>
<dbReference type="EMBL" id="JAQOSQ010000004">
    <property type="protein sequence ID" value="MDJ1182856.1"/>
    <property type="molecule type" value="Genomic_DNA"/>
</dbReference>
<dbReference type="InterPro" id="IPR048378">
    <property type="entry name" value="BFA1-like_C"/>
</dbReference>
<evidence type="ECO:0000313" key="3">
    <source>
        <dbReference type="EMBL" id="MDJ1182856.1"/>
    </source>
</evidence>
<feature type="domain" description="DUF3598" evidence="1">
    <location>
        <begin position="1"/>
        <end position="132"/>
    </location>
</feature>
<keyword evidence="4" id="KW-1185">Reference proteome</keyword>
<sequence>MRSQWECFLQNLGVWDGSFTGFSPEGILLQDTPTVVVFEGRNNNQMIYQSVERFPPGEAAPKKLELEYTSIDRYLVFFDNGDFCRGGAYYSAFGVFGSEFGFIDRERRLRFVILYDRDRLDKITLIREYLRDSKQPERPLLTVDQLLGTWSGEIVTHYADGRERQQSTSTLSITREGDRICQTIESKGISFQSTGILQGNTIDFTEGTQPVRVLLLPDGGSIAAPVTIESGKPFFLEVGWLRSETERSRLIRHYDDRGSWTAASWIRERKQ</sequence>
<reference evidence="3 4" key="1">
    <citation type="submission" date="2023-01" db="EMBL/GenBank/DDBJ databases">
        <title>Novel diversity within Roseofilum (Cyanobacteria; Desertifilaceae) from marine benthic mats with descriptions of four novel species.</title>
        <authorList>
            <person name="Wang Y."/>
            <person name="Berthold D.E."/>
            <person name="Hu J."/>
            <person name="Lefler F.W."/>
            <person name="Laughinghouse H.D. IV."/>
        </authorList>
    </citation>
    <scope>NUCLEOTIDE SEQUENCE [LARGE SCALE GENOMIC DNA]</scope>
    <source>
        <strain evidence="3 4">BLCC-M143</strain>
    </source>
</reference>
<name>A0ABT7BWL8_9CYAN</name>
<dbReference type="PANTHER" id="PTHR33404">
    <property type="entry name" value="CELL DIVISION TOPOLOGICAL SPECIFICITY FACTOR HOMOLOG, CHLOROPLASTIC"/>
    <property type="match status" value="1"/>
</dbReference>